<keyword evidence="4" id="KW-0807">Transducer</keyword>
<dbReference type="PANTHER" id="PTHR43531">
    <property type="entry name" value="PROTEIN ICFG"/>
    <property type="match status" value="1"/>
</dbReference>
<dbReference type="InterPro" id="IPR003660">
    <property type="entry name" value="HAMP_dom"/>
</dbReference>
<dbReference type="CDD" id="cd06225">
    <property type="entry name" value="HAMP"/>
    <property type="match status" value="1"/>
</dbReference>
<dbReference type="GO" id="GO:0005886">
    <property type="term" value="C:plasma membrane"/>
    <property type="evidence" value="ECO:0007669"/>
    <property type="project" value="TreeGrafter"/>
</dbReference>
<evidence type="ECO:0000256" key="1">
    <source>
        <dbReference type="ARBA" id="ARBA00004370"/>
    </source>
</evidence>
<dbReference type="SUPFAM" id="SSF58104">
    <property type="entry name" value="Methyl-accepting chemotaxis protein (MCP) signaling domain"/>
    <property type="match status" value="1"/>
</dbReference>
<dbReference type="EMBL" id="NKDB02000003">
    <property type="protein sequence ID" value="RKJ95531.1"/>
    <property type="molecule type" value="Genomic_DNA"/>
</dbReference>
<dbReference type="PROSITE" id="PS50885">
    <property type="entry name" value="HAMP"/>
    <property type="match status" value="1"/>
</dbReference>
<keyword evidence="5" id="KW-1133">Transmembrane helix</keyword>
<evidence type="ECO:0000259" key="6">
    <source>
        <dbReference type="PROSITE" id="PS50111"/>
    </source>
</evidence>
<dbReference type="InterPro" id="IPR013587">
    <property type="entry name" value="Nitrate/nitrite_sensing"/>
</dbReference>
<dbReference type="Pfam" id="PF00015">
    <property type="entry name" value="MCPsignal"/>
    <property type="match status" value="1"/>
</dbReference>
<dbReference type="InterPro" id="IPR004089">
    <property type="entry name" value="MCPsignal_dom"/>
</dbReference>
<evidence type="ECO:0000256" key="4">
    <source>
        <dbReference type="PROSITE-ProRule" id="PRU00284"/>
    </source>
</evidence>
<dbReference type="InterPro" id="IPR051310">
    <property type="entry name" value="MCP_chemotaxis"/>
</dbReference>
<name>A0A420K9Z1_9BURK</name>
<dbReference type="GO" id="GO:0007165">
    <property type="term" value="P:signal transduction"/>
    <property type="evidence" value="ECO:0007669"/>
    <property type="project" value="UniProtKB-KW"/>
</dbReference>
<comment type="similarity">
    <text evidence="3">Belongs to the methyl-accepting chemotaxis (MCP) protein family.</text>
</comment>
<organism evidence="8 9">
    <name type="scientific">Alicycliphilus denitrificans</name>
    <dbReference type="NCBI Taxonomy" id="179636"/>
    <lineage>
        <taxon>Bacteria</taxon>
        <taxon>Pseudomonadati</taxon>
        <taxon>Pseudomonadota</taxon>
        <taxon>Betaproteobacteria</taxon>
        <taxon>Burkholderiales</taxon>
        <taxon>Comamonadaceae</taxon>
        <taxon>Alicycliphilus</taxon>
    </lineage>
</organism>
<evidence type="ECO:0000256" key="5">
    <source>
        <dbReference type="SAM" id="Phobius"/>
    </source>
</evidence>
<comment type="subcellular location">
    <subcellularLocation>
        <location evidence="1">Membrane</location>
    </subcellularLocation>
</comment>
<comment type="caution">
    <text evidence="8">The sequence shown here is derived from an EMBL/GenBank/DDBJ whole genome shotgun (WGS) entry which is preliminary data.</text>
</comment>
<dbReference type="Pfam" id="PF08376">
    <property type="entry name" value="NIT"/>
    <property type="match status" value="1"/>
</dbReference>
<keyword evidence="5" id="KW-0812">Transmembrane</keyword>
<gene>
    <name evidence="8" type="ORF">CE154_016480</name>
</gene>
<accession>A0A420K9Z1</accession>
<sequence length="655" mass="68005">MQLLDRLRLSHKFLILGGIALVMMALPAGLYLHGRVDQMQALSAQARAMPALQQLGQAVRLAQTHRGLSAALLGGDTQLAARRPAVRDALDQALQAAGARLDGVAPGQAAEFARLRQDWQALQQGVAERAVAPAQSLARHTQLVARLLAFSDQLLHASGLSTSDRRDTQALIQATLQQLPMLGEQLGQMRAMGTGALARGELAPETRGQLRALRARADEFDAASQASLQRATQHAPGLTAALGEPLAAEKARVAEALRLVDDGLLEAASLQLPAARYFDTLTASIEAVNALGGQATDALLAVVQDQAAAARRALWLVVGMLAALLLLAVALAGVFVRSITRPLGQAVDLARAVAGGDLAGADRPHGSNEVGQLIAAQQQMRAQLRPIVAQVRHGSEGVALASGEIAQGNHDLSGRTEAQASALEETAASMEQLSATVQHNAEAAREASALAEHTRDMARQGGTSVEQVVGTMRSVHEAQQQMADIIQVIDGIAFQTNLLALNAAVEAARAGEQGRGFAVVAGEVRSLAGRSGEAAKQIRTLIEASRTRVDQGNQQAAAAGQTMAEVVHSIQRLSALVGQISTASQEQANGVAQVGEAVAALDQTTQQNAALVEQMAAAADGLSSQAQGLVQAVAVFRTAGGNAAAYRPAALALAY</sequence>
<feature type="domain" description="Methyl-accepting transducer" evidence="6">
    <location>
        <begin position="394"/>
        <end position="623"/>
    </location>
</feature>
<proteinExistence type="inferred from homology"/>
<evidence type="ECO:0000256" key="3">
    <source>
        <dbReference type="ARBA" id="ARBA00029447"/>
    </source>
</evidence>
<dbReference type="SMART" id="SM00304">
    <property type="entry name" value="HAMP"/>
    <property type="match status" value="1"/>
</dbReference>
<protein>
    <submittedName>
        <fullName evidence="8">Methyl-accepting chemotaxis protein</fullName>
    </submittedName>
</protein>
<keyword evidence="2" id="KW-0488">Methylation</keyword>
<evidence type="ECO:0000313" key="9">
    <source>
        <dbReference type="Proteomes" id="UP000216225"/>
    </source>
</evidence>
<evidence type="ECO:0000256" key="2">
    <source>
        <dbReference type="ARBA" id="ARBA00022481"/>
    </source>
</evidence>
<keyword evidence="5" id="KW-0472">Membrane</keyword>
<dbReference type="RefSeq" id="WP_094439513.1">
    <property type="nucleotide sequence ID" value="NZ_NKDB02000003.1"/>
</dbReference>
<dbReference type="PANTHER" id="PTHR43531:SF14">
    <property type="entry name" value="METHYL-ACCEPTING CHEMOTAXIS PROTEIN I-RELATED"/>
    <property type="match status" value="1"/>
</dbReference>
<dbReference type="SMART" id="SM00283">
    <property type="entry name" value="MA"/>
    <property type="match status" value="1"/>
</dbReference>
<dbReference type="CDD" id="cd11386">
    <property type="entry name" value="MCP_signal"/>
    <property type="match status" value="1"/>
</dbReference>
<dbReference type="Proteomes" id="UP000216225">
    <property type="component" value="Unassembled WGS sequence"/>
</dbReference>
<feature type="transmembrane region" description="Helical" evidence="5">
    <location>
        <begin position="12"/>
        <end position="32"/>
    </location>
</feature>
<reference evidence="8 9" key="1">
    <citation type="submission" date="2018-09" db="EMBL/GenBank/DDBJ databases">
        <title>Genome comparison of Alicycliphilus sp. BQ1, a polyurethanolytic bacterium, with its closest phylogenetic relatives Alicycliphilus denitrificans BC and K601, unable to attack polyurethane.</title>
        <authorList>
            <person name="Loza-Tavera H."/>
            <person name="Lozano L."/>
            <person name="Cevallos M."/>
            <person name="Maya-Lucas O."/>
            <person name="Garcia-Mena J."/>
            <person name="Hernandez J."/>
        </authorList>
    </citation>
    <scope>NUCLEOTIDE SEQUENCE [LARGE SCALE GENOMIC DNA]</scope>
    <source>
        <strain evidence="8 9">BQ1</strain>
    </source>
</reference>
<evidence type="ECO:0000259" key="7">
    <source>
        <dbReference type="PROSITE" id="PS50885"/>
    </source>
</evidence>
<dbReference type="FunFam" id="1.10.287.950:FF:000001">
    <property type="entry name" value="Methyl-accepting chemotaxis sensory transducer"/>
    <property type="match status" value="1"/>
</dbReference>
<dbReference type="AlphaFoldDB" id="A0A420K9Z1"/>
<dbReference type="PROSITE" id="PS50111">
    <property type="entry name" value="CHEMOTAXIS_TRANSDUC_2"/>
    <property type="match status" value="1"/>
</dbReference>
<dbReference type="GO" id="GO:0006935">
    <property type="term" value="P:chemotaxis"/>
    <property type="evidence" value="ECO:0007669"/>
    <property type="project" value="TreeGrafter"/>
</dbReference>
<feature type="transmembrane region" description="Helical" evidence="5">
    <location>
        <begin position="313"/>
        <end position="336"/>
    </location>
</feature>
<dbReference type="GO" id="GO:0004888">
    <property type="term" value="F:transmembrane signaling receptor activity"/>
    <property type="evidence" value="ECO:0007669"/>
    <property type="project" value="TreeGrafter"/>
</dbReference>
<dbReference type="Gene3D" id="1.10.287.950">
    <property type="entry name" value="Methyl-accepting chemotaxis protein"/>
    <property type="match status" value="1"/>
</dbReference>
<dbReference type="Pfam" id="PF00672">
    <property type="entry name" value="HAMP"/>
    <property type="match status" value="1"/>
</dbReference>
<evidence type="ECO:0000313" key="8">
    <source>
        <dbReference type="EMBL" id="RKJ95531.1"/>
    </source>
</evidence>
<feature type="domain" description="HAMP" evidence="7">
    <location>
        <begin position="337"/>
        <end position="389"/>
    </location>
</feature>